<keyword evidence="3" id="KW-1185">Reference proteome</keyword>
<gene>
    <name evidence="2" type="ORF">BD626DRAFT_562706</name>
</gene>
<dbReference type="EMBL" id="VDMD01000001">
    <property type="protein sequence ID" value="TRM68880.1"/>
    <property type="molecule type" value="Genomic_DNA"/>
</dbReference>
<name>A0A550CVR2_9AGAR</name>
<organism evidence="2 3">
    <name type="scientific">Schizophyllum amplum</name>
    <dbReference type="NCBI Taxonomy" id="97359"/>
    <lineage>
        <taxon>Eukaryota</taxon>
        <taxon>Fungi</taxon>
        <taxon>Dikarya</taxon>
        <taxon>Basidiomycota</taxon>
        <taxon>Agaricomycotina</taxon>
        <taxon>Agaricomycetes</taxon>
        <taxon>Agaricomycetidae</taxon>
        <taxon>Agaricales</taxon>
        <taxon>Schizophyllaceae</taxon>
        <taxon>Schizophyllum</taxon>
    </lineage>
</organism>
<sequence>MASKCKGSKERAVAAQQLRQSRIDVNSTMADAVLCRLEQLLAEAGNSAYILSRALVDAEFAIAEGGGGHGPAEQRAGKTHVWVQAAEERAQIAQQHASAKGSRTARADNHAAESADRARDVDVRAEEAVVQASHADARALHAEEPASKEE</sequence>
<evidence type="ECO:0000256" key="1">
    <source>
        <dbReference type="SAM" id="MobiDB-lite"/>
    </source>
</evidence>
<proteinExistence type="predicted"/>
<feature type="compositionally biased region" description="Basic and acidic residues" evidence="1">
    <location>
        <begin position="105"/>
        <end position="127"/>
    </location>
</feature>
<dbReference type="Proteomes" id="UP000320762">
    <property type="component" value="Unassembled WGS sequence"/>
</dbReference>
<accession>A0A550CVR2</accession>
<feature type="region of interest" description="Disordered" evidence="1">
    <location>
        <begin position="92"/>
        <end position="150"/>
    </location>
</feature>
<reference evidence="2 3" key="1">
    <citation type="journal article" date="2019" name="New Phytol.">
        <title>Comparative genomics reveals unique wood-decay strategies and fruiting body development in the Schizophyllaceae.</title>
        <authorList>
            <person name="Almasi E."/>
            <person name="Sahu N."/>
            <person name="Krizsan K."/>
            <person name="Balint B."/>
            <person name="Kovacs G.M."/>
            <person name="Kiss B."/>
            <person name="Cseklye J."/>
            <person name="Drula E."/>
            <person name="Henrissat B."/>
            <person name="Nagy I."/>
            <person name="Chovatia M."/>
            <person name="Adam C."/>
            <person name="LaButti K."/>
            <person name="Lipzen A."/>
            <person name="Riley R."/>
            <person name="Grigoriev I.V."/>
            <person name="Nagy L.G."/>
        </authorList>
    </citation>
    <scope>NUCLEOTIDE SEQUENCE [LARGE SCALE GENOMIC DNA]</scope>
    <source>
        <strain evidence="2 3">NL-1724</strain>
    </source>
</reference>
<feature type="compositionally biased region" description="Basic and acidic residues" evidence="1">
    <location>
        <begin position="135"/>
        <end position="150"/>
    </location>
</feature>
<comment type="caution">
    <text evidence="2">The sequence shown here is derived from an EMBL/GenBank/DDBJ whole genome shotgun (WGS) entry which is preliminary data.</text>
</comment>
<evidence type="ECO:0000313" key="3">
    <source>
        <dbReference type="Proteomes" id="UP000320762"/>
    </source>
</evidence>
<evidence type="ECO:0000313" key="2">
    <source>
        <dbReference type="EMBL" id="TRM68880.1"/>
    </source>
</evidence>
<protein>
    <submittedName>
        <fullName evidence="2">Uncharacterized protein</fullName>
    </submittedName>
</protein>
<dbReference type="AlphaFoldDB" id="A0A550CVR2"/>